<dbReference type="STRING" id="626522.GCWU000325_01623"/>
<reference evidence="1" key="1">
    <citation type="submission" date="2009-09" db="EMBL/GenBank/DDBJ databases">
        <authorList>
            <person name="Weinstock G."/>
            <person name="Sodergren E."/>
            <person name="Clifton S."/>
            <person name="Fulton L."/>
            <person name="Fulton B."/>
            <person name="Courtney L."/>
            <person name="Fronick C."/>
            <person name="Harrison M."/>
            <person name="Strong C."/>
            <person name="Farmer C."/>
            <person name="Delahaunty K."/>
            <person name="Markovic C."/>
            <person name="Hall O."/>
            <person name="Minx P."/>
            <person name="Tomlinson C."/>
            <person name="Mitreva M."/>
            <person name="Nelson J."/>
            <person name="Hou S."/>
            <person name="Wollam A."/>
            <person name="Pepin K.H."/>
            <person name="Johnson M."/>
            <person name="Bhonagiri V."/>
            <person name="Nash W.E."/>
            <person name="Warren W."/>
            <person name="Chinwalla A."/>
            <person name="Mardis E.R."/>
            <person name="Wilson R.K."/>
        </authorList>
    </citation>
    <scope>NUCLEOTIDE SEQUENCE [LARGE SCALE GENOMIC DNA]</scope>
    <source>
        <strain evidence="1">ATCC 51259</strain>
    </source>
</reference>
<keyword evidence="2" id="KW-1185">Reference proteome</keyword>
<dbReference type="Proteomes" id="UP000003460">
    <property type="component" value="Unassembled WGS sequence"/>
</dbReference>
<proteinExistence type="predicted"/>
<evidence type="ECO:0000313" key="1">
    <source>
        <dbReference type="EMBL" id="EEX72080.1"/>
    </source>
</evidence>
<dbReference type="AlphaFoldDB" id="C9LHC2"/>
<protein>
    <submittedName>
        <fullName evidence="1">Uncharacterized protein</fullName>
    </submittedName>
</protein>
<evidence type="ECO:0000313" key="2">
    <source>
        <dbReference type="Proteomes" id="UP000003460"/>
    </source>
</evidence>
<organism evidence="1 2">
    <name type="scientific">Alloprevotella tannerae ATCC 51259</name>
    <dbReference type="NCBI Taxonomy" id="626522"/>
    <lineage>
        <taxon>Bacteria</taxon>
        <taxon>Pseudomonadati</taxon>
        <taxon>Bacteroidota</taxon>
        <taxon>Bacteroidia</taxon>
        <taxon>Bacteroidales</taxon>
        <taxon>Prevotellaceae</taxon>
        <taxon>Alloprevotella</taxon>
    </lineage>
</organism>
<name>C9LHC2_9BACT</name>
<dbReference type="HOGENOM" id="CLU_2790543_0_0_10"/>
<accession>C9LHC2</accession>
<dbReference type="EMBL" id="ACIJ02000018">
    <property type="protein sequence ID" value="EEX72080.1"/>
    <property type="molecule type" value="Genomic_DNA"/>
</dbReference>
<sequence>MLSRPFLALYSRPPALRAKALAGKQTRLWGNDLILPHSSEKVNVRKTGTNFAQGAPQSAQKAAQTKRP</sequence>
<comment type="caution">
    <text evidence="1">The sequence shown here is derived from an EMBL/GenBank/DDBJ whole genome shotgun (WGS) entry which is preliminary data.</text>
</comment>
<gene>
    <name evidence="1" type="ORF">GCWU000325_01623</name>
</gene>